<dbReference type="InterPro" id="IPR029787">
    <property type="entry name" value="Nucleotide_cyclase"/>
</dbReference>
<dbReference type="InterPro" id="IPR043128">
    <property type="entry name" value="Rev_trsase/Diguanyl_cyclase"/>
</dbReference>
<dbReference type="Proteomes" id="UP000183642">
    <property type="component" value="Unassembled WGS sequence"/>
</dbReference>
<dbReference type="PANTHER" id="PTHR44757:SF2">
    <property type="entry name" value="BIOFILM ARCHITECTURE MAINTENANCE PROTEIN MBAA"/>
    <property type="match status" value="1"/>
</dbReference>
<reference evidence="5" key="1">
    <citation type="submission" date="2016-10" db="EMBL/GenBank/DDBJ databases">
        <authorList>
            <person name="Varghese N."/>
            <person name="Submissions S."/>
        </authorList>
    </citation>
    <scope>NUCLEOTIDE SEQUENCE [LARGE SCALE GENOMIC DNA]</scope>
    <source>
        <strain evidence="5">DSM 43161</strain>
    </source>
</reference>
<dbReference type="RefSeq" id="WP_075014775.1">
    <property type="nucleotide sequence ID" value="NZ_FOWE01000008.1"/>
</dbReference>
<dbReference type="CDD" id="cd01948">
    <property type="entry name" value="EAL"/>
    <property type="match status" value="1"/>
</dbReference>
<evidence type="ECO:0000313" key="4">
    <source>
        <dbReference type="EMBL" id="SFO43979.1"/>
    </source>
</evidence>
<keyword evidence="1" id="KW-0812">Transmembrane</keyword>
<dbReference type="InterPro" id="IPR000160">
    <property type="entry name" value="GGDEF_dom"/>
</dbReference>
<dbReference type="AlphaFoldDB" id="A0A1I5H728"/>
<dbReference type="InterPro" id="IPR035919">
    <property type="entry name" value="EAL_sf"/>
</dbReference>
<dbReference type="Gene3D" id="3.20.20.450">
    <property type="entry name" value="EAL domain"/>
    <property type="match status" value="1"/>
</dbReference>
<keyword evidence="1" id="KW-1133">Transmembrane helix</keyword>
<organism evidence="4 5">
    <name type="scientific">Geodermatophilus obscurus</name>
    <dbReference type="NCBI Taxonomy" id="1861"/>
    <lineage>
        <taxon>Bacteria</taxon>
        <taxon>Bacillati</taxon>
        <taxon>Actinomycetota</taxon>
        <taxon>Actinomycetes</taxon>
        <taxon>Geodermatophilales</taxon>
        <taxon>Geodermatophilaceae</taxon>
        <taxon>Geodermatophilus</taxon>
    </lineage>
</organism>
<evidence type="ECO:0000259" key="3">
    <source>
        <dbReference type="PROSITE" id="PS50887"/>
    </source>
</evidence>
<keyword evidence="1" id="KW-0472">Membrane</keyword>
<dbReference type="NCBIfam" id="TIGR00254">
    <property type="entry name" value="GGDEF"/>
    <property type="match status" value="1"/>
</dbReference>
<dbReference type="PANTHER" id="PTHR44757">
    <property type="entry name" value="DIGUANYLATE CYCLASE DGCP"/>
    <property type="match status" value="1"/>
</dbReference>
<keyword evidence="5" id="KW-1185">Reference proteome</keyword>
<evidence type="ECO:0000259" key="2">
    <source>
        <dbReference type="PROSITE" id="PS50883"/>
    </source>
</evidence>
<feature type="domain" description="EAL" evidence="2">
    <location>
        <begin position="394"/>
        <end position="645"/>
    </location>
</feature>
<gene>
    <name evidence="4" type="ORF">SAMN05660359_03500</name>
</gene>
<accession>A0A1I5H728</accession>
<evidence type="ECO:0000313" key="5">
    <source>
        <dbReference type="Proteomes" id="UP000183642"/>
    </source>
</evidence>
<dbReference type="Pfam" id="PF00990">
    <property type="entry name" value="GGDEF"/>
    <property type="match status" value="1"/>
</dbReference>
<dbReference type="SUPFAM" id="SSF55073">
    <property type="entry name" value="Nucleotide cyclase"/>
    <property type="match status" value="1"/>
</dbReference>
<dbReference type="SUPFAM" id="SSF141868">
    <property type="entry name" value="EAL domain-like"/>
    <property type="match status" value="1"/>
</dbReference>
<dbReference type="InterPro" id="IPR052155">
    <property type="entry name" value="Biofilm_reg_signaling"/>
</dbReference>
<dbReference type="SMART" id="SM00267">
    <property type="entry name" value="GGDEF"/>
    <property type="match status" value="1"/>
</dbReference>
<dbReference type="Gene3D" id="3.30.70.270">
    <property type="match status" value="1"/>
</dbReference>
<dbReference type="EMBL" id="FOWE01000008">
    <property type="protein sequence ID" value="SFO43979.1"/>
    <property type="molecule type" value="Genomic_DNA"/>
</dbReference>
<protein>
    <submittedName>
        <fullName evidence="4">Diguanylate cyclase (GGDEF) domain-containing protein</fullName>
    </submittedName>
</protein>
<dbReference type="InterPro" id="IPR001633">
    <property type="entry name" value="EAL_dom"/>
</dbReference>
<dbReference type="OrthoDB" id="23692at2"/>
<dbReference type="SMART" id="SM00052">
    <property type="entry name" value="EAL"/>
    <property type="match status" value="1"/>
</dbReference>
<feature type="domain" description="GGDEF" evidence="3">
    <location>
        <begin position="255"/>
        <end position="386"/>
    </location>
</feature>
<feature type="transmembrane region" description="Helical" evidence="1">
    <location>
        <begin position="12"/>
        <end position="32"/>
    </location>
</feature>
<sequence length="664" mass="68450">MYLRAVYGRTAHVAAYAVAMCAGMTLAALAWPGLPGRMEVNDPAIVFMTLPIVGLTVIGARHLAVALLAREATRERDAVLVALGGELLGVTDPVEIRQRVWAAVEAVCASTPGLRALLVGDGDAAGRPVVARSGGFVHDVAVLPPAALAPVAGGDGLEVADTAPLTAATGSEADWVVLPALSAHRHVLLAGAPGGVPTEVLTALRSLGTLAALALRAGDERRDLEVRARTDALTGLANRGAFAAALDDAAASGTTDVWVLFADLDDFKTVNDALGHAVGDLLLQHVAARVAGTMREQDVCARLGGDEFAALVRGATEAEARAIAERLVERLSAPVRLDGRLVQVGASVGLAPLVPGVSGDEAVQRADLAMYAAKSSGKNRVRTFSPALRDAVGGRTLVGELRRAVDEEQFVVHYQPIVAVADGRCAAVGALVRWAHPTRGLLSPAAFLEAAEDSGLIVAIGESVLRRACADAAGWSDDRPVALHVNVAPAQLADPRFPAVVRACLRESGLAPARLVVEITESTALDLGAVQPALDALTGLGVRLAVDDFGTGYSALTTLRTLPVDVVKIDRSFVAGAGTEVVDRAVLEAVVQMAGRLGLETVAEGVEDPAQQEFVARAGVTTVQGYLHSRPVPCTELAAWLADPARRPAGADLTAGPPVSLTPA</sequence>
<dbReference type="CDD" id="cd01949">
    <property type="entry name" value="GGDEF"/>
    <property type="match status" value="1"/>
</dbReference>
<proteinExistence type="predicted"/>
<name>A0A1I5H728_9ACTN</name>
<dbReference type="PROSITE" id="PS50883">
    <property type="entry name" value="EAL"/>
    <property type="match status" value="1"/>
</dbReference>
<dbReference type="PROSITE" id="PS50887">
    <property type="entry name" value="GGDEF"/>
    <property type="match status" value="1"/>
</dbReference>
<dbReference type="Pfam" id="PF00563">
    <property type="entry name" value="EAL"/>
    <property type="match status" value="1"/>
</dbReference>
<evidence type="ECO:0000256" key="1">
    <source>
        <dbReference type="SAM" id="Phobius"/>
    </source>
</evidence>